<dbReference type="Proteomes" id="UP000674416">
    <property type="component" value="Unassembled WGS sequence"/>
</dbReference>
<accession>A0ABS4CVM0</accession>
<dbReference type="RefSeq" id="WP_098945239.1">
    <property type="nucleotide sequence ID" value="NZ_JAFDST010000002.1"/>
</dbReference>
<evidence type="ECO:0000313" key="1">
    <source>
        <dbReference type="EMBL" id="MBP1081176.1"/>
    </source>
</evidence>
<reference evidence="1 2" key="1">
    <citation type="submission" date="2021-01" db="EMBL/GenBank/DDBJ databases">
        <title>Genomic Encyclopedia of Type Strains, Phase IV (KMG-IV): sequencing the most valuable type-strain genomes for metagenomic binning, comparative biology and taxonomic classification.</title>
        <authorList>
            <person name="Goeker M."/>
        </authorList>
    </citation>
    <scope>NUCLEOTIDE SEQUENCE [LARGE SCALE GENOMIC DNA]</scope>
    <source>
        <strain evidence="1 2">DSM 103394</strain>
    </source>
</reference>
<organism evidence="1 2">
    <name type="scientific">Bacillus capparidis</name>
    <dbReference type="NCBI Taxonomy" id="1840411"/>
    <lineage>
        <taxon>Bacteria</taxon>
        <taxon>Bacillati</taxon>
        <taxon>Bacillota</taxon>
        <taxon>Bacilli</taxon>
        <taxon>Bacillales</taxon>
        <taxon>Bacillaceae</taxon>
        <taxon>Bacillus</taxon>
    </lineage>
</organism>
<evidence type="ECO:0000313" key="2">
    <source>
        <dbReference type="Proteomes" id="UP000674416"/>
    </source>
</evidence>
<name>A0ABS4CVM0_9BACI</name>
<sequence>MKELEQIISRLKSQGIKAEKVSYPKQMVEEKRWIQHSKRHVTKGYRDLNGYSFT</sequence>
<keyword evidence="2" id="KW-1185">Reference proteome</keyword>
<dbReference type="EMBL" id="JAFDST010000002">
    <property type="protein sequence ID" value="MBP1081176.1"/>
    <property type="molecule type" value="Genomic_DNA"/>
</dbReference>
<proteinExistence type="predicted"/>
<comment type="caution">
    <text evidence="1">The sequence shown here is derived from an EMBL/GenBank/DDBJ whole genome shotgun (WGS) entry which is preliminary data.</text>
</comment>
<gene>
    <name evidence="1" type="ORF">JOC74_001669</name>
</gene>
<protein>
    <submittedName>
        <fullName evidence="1">Uncharacterized protein</fullName>
    </submittedName>
</protein>